<dbReference type="Proteomes" id="UP001221898">
    <property type="component" value="Unassembled WGS sequence"/>
</dbReference>
<sequence>MTTPLLSGSEPKVPKMAAQGPMAIAMRLRNQLQSVYKLDPLRNEEEVKLKIKELNEHIVCYLCARATSSMPQPSQSACIHSVRAVL</sequence>
<organism evidence="1 2">
    <name type="scientific">Aldrovandia affinis</name>
    <dbReference type="NCBI Taxonomy" id="143900"/>
    <lineage>
        <taxon>Eukaryota</taxon>
        <taxon>Metazoa</taxon>
        <taxon>Chordata</taxon>
        <taxon>Craniata</taxon>
        <taxon>Vertebrata</taxon>
        <taxon>Euteleostomi</taxon>
        <taxon>Actinopterygii</taxon>
        <taxon>Neopterygii</taxon>
        <taxon>Teleostei</taxon>
        <taxon>Notacanthiformes</taxon>
        <taxon>Halosauridae</taxon>
        <taxon>Aldrovandia</taxon>
    </lineage>
</organism>
<gene>
    <name evidence="1" type="ORF">AAFF_G00418100</name>
</gene>
<evidence type="ECO:0000313" key="1">
    <source>
        <dbReference type="EMBL" id="KAJ8398902.1"/>
    </source>
</evidence>
<dbReference type="AlphaFoldDB" id="A0AAD7SAS4"/>
<reference evidence="1" key="1">
    <citation type="journal article" date="2023" name="Science">
        <title>Genome structures resolve the early diversification of teleost fishes.</title>
        <authorList>
            <person name="Parey E."/>
            <person name="Louis A."/>
            <person name="Montfort J."/>
            <person name="Bouchez O."/>
            <person name="Roques C."/>
            <person name="Iampietro C."/>
            <person name="Lluch J."/>
            <person name="Castinel A."/>
            <person name="Donnadieu C."/>
            <person name="Desvignes T."/>
            <person name="Floi Bucao C."/>
            <person name="Jouanno E."/>
            <person name="Wen M."/>
            <person name="Mejri S."/>
            <person name="Dirks R."/>
            <person name="Jansen H."/>
            <person name="Henkel C."/>
            <person name="Chen W.J."/>
            <person name="Zahm M."/>
            <person name="Cabau C."/>
            <person name="Klopp C."/>
            <person name="Thompson A.W."/>
            <person name="Robinson-Rechavi M."/>
            <person name="Braasch I."/>
            <person name="Lecointre G."/>
            <person name="Bobe J."/>
            <person name="Postlethwait J.H."/>
            <person name="Berthelot C."/>
            <person name="Roest Crollius H."/>
            <person name="Guiguen Y."/>
        </authorList>
    </citation>
    <scope>NUCLEOTIDE SEQUENCE</scope>
    <source>
        <strain evidence="1">NC1722</strain>
    </source>
</reference>
<accession>A0AAD7SAS4</accession>
<comment type="caution">
    <text evidence="1">The sequence shown here is derived from an EMBL/GenBank/DDBJ whole genome shotgun (WGS) entry which is preliminary data.</text>
</comment>
<name>A0AAD7SAS4_9TELE</name>
<keyword evidence="2" id="KW-1185">Reference proteome</keyword>
<evidence type="ECO:0000313" key="2">
    <source>
        <dbReference type="Proteomes" id="UP001221898"/>
    </source>
</evidence>
<proteinExistence type="predicted"/>
<dbReference type="EMBL" id="JAINUG010000087">
    <property type="protein sequence ID" value="KAJ8398902.1"/>
    <property type="molecule type" value="Genomic_DNA"/>
</dbReference>
<protein>
    <submittedName>
        <fullName evidence="1">Uncharacterized protein</fullName>
    </submittedName>
</protein>